<dbReference type="EMBL" id="JABSTR010000009">
    <property type="protein sequence ID" value="KAH9379220.1"/>
    <property type="molecule type" value="Genomic_DNA"/>
</dbReference>
<gene>
    <name evidence="2" type="ORF">HPB48_004824</name>
</gene>
<feature type="compositionally biased region" description="Low complexity" evidence="1">
    <location>
        <begin position="86"/>
        <end position="99"/>
    </location>
</feature>
<feature type="region of interest" description="Disordered" evidence="1">
    <location>
        <begin position="76"/>
        <end position="121"/>
    </location>
</feature>
<comment type="caution">
    <text evidence="2">The sequence shown here is derived from an EMBL/GenBank/DDBJ whole genome shotgun (WGS) entry which is preliminary data.</text>
</comment>
<organism evidence="2 3">
    <name type="scientific">Haemaphysalis longicornis</name>
    <name type="common">Bush tick</name>
    <dbReference type="NCBI Taxonomy" id="44386"/>
    <lineage>
        <taxon>Eukaryota</taxon>
        <taxon>Metazoa</taxon>
        <taxon>Ecdysozoa</taxon>
        <taxon>Arthropoda</taxon>
        <taxon>Chelicerata</taxon>
        <taxon>Arachnida</taxon>
        <taxon>Acari</taxon>
        <taxon>Parasitiformes</taxon>
        <taxon>Ixodida</taxon>
        <taxon>Ixodoidea</taxon>
        <taxon>Ixodidae</taxon>
        <taxon>Haemaphysalinae</taxon>
        <taxon>Haemaphysalis</taxon>
    </lineage>
</organism>
<reference evidence="2 3" key="1">
    <citation type="journal article" date="2020" name="Cell">
        <title>Large-Scale Comparative Analyses of Tick Genomes Elucidate Their Genetic Diversity and Vector Capacities.</title>
        <authorList>
            <consortium name="Tick Genome and Microbiome Consortium (TIGMIC)"/>
            <person name="Jia N."/>
            <person name="Wang J."/>
            <person name="Shi W."/>
            <person name="Du L."/>
            <person name="Sun Y."/>
            <person name="Zhan W."/>
            <person name="Jiang J.F."/>
            <person name="Wang Q."/>
            <person name="Zhang B."/>
            <person name="Ji P."/>
            <person name="Bell-Sakyi L."/>
            <person name="Cui X.M."/>
            <person name="Yuan T.T."/>
            <person name="Jiang B.G."/>
            <person name="Yang W.F."/>
            <person name="Lam T.T."/>
            <person name="Chang Q.C."/>
            <person name="Ding S.J."/>
            <person name="Wang X.J."/>
            <person name="Zhu J.G."/>
            <person name="Ruan X.D."/>
            <person name="Zhao L."/>
            <person name="Wei J.T."/>
            <person name="Ye R.Z."/>
            <person name="Que T.C."/>
            <person name="Du C.H."/>
            <person name="Zhou Y.H."/>
            <person name="Cheng J.X."/>
            <person name="Dai P.F."/>
            <person name="Guo W.B."/>
            <person name="Han X.H."/>
            <person name="Huang E.J."/>
            <person name="Li L.F."/>
            <person name="Wei W."/>
            <person name="Gao Y.C."/>
            <person name="Liu J.Z."/>
            <person name="Shao H.Z."/>
            <person name="Wang X."/>
            <person name="Wang C.C."/>
            <person name="Yang T.C."/>
            <person name="Huo Q.B."/>
            <person name="Li W."/>
            <person name="Chen H.Y."/>
            <person name="Chen S.E."/>
            <person name="Zhou L.G."/>
            <person name="Ni X.B."/>
            <person name="Tian J.H."/>
            <person name="Sheng Y."/>
            <person name="Liu T."/>
            <person name="Pan Y.S."/>
            <person name="Xia L.Y."/>
            <person name="Li J."/>
            <person name="Zhao F."/>
            <person name="Cao W.C."/>
        </authorList>
    </citation>
    <scope>NUCLEOTIDE SEQUENCE [LARGE SCALE GENOMIC DNA]</scope>
    <source>
        <strain evidence="2">HaeL-2018</strain>
    </source>
</reference>
<sequence length="121" mass="13048">MKYKAIGSHMQRIHVLGGQSFTSAAYATLLDTVEANLSTVNNTGAAHHFLMGLKTLAKPDKQRGIKFKVQLTSLARPRPGLHEGSARVPAGRPRTTAPRRATRRHSLSQSIGDNVAGAKTH</sequence>
<proteinExistence type="predicted"/>
<dbReference type="VEuPathDB" id="VectorBase:HLOH_057363"/>
<evidence type="ECO:0000313" key="3">
    <source>
        <dbReference type="Proteomes" id="UP000821853"/>
    </source>
</evidence>
<dbReference type="Proteomes" id="UP000821853">
    <property type="component" value="Unassembled WGS sequence"/>
</dbReference>
<protein>
    <submittedName>
        <fullName evidence="2">Uncharacterized protein</fullName>
    </submittedName>
</protein>
<dbReference type="AlphaFoldDB" id="A0A9J6GXX1"/>
<keyword evidence="3" id="KW-1185">Reference proteome</keyword>
<evidence type="ECO:0000256" key="1">
    <source>
        <dbReference type="SAM" id="MobiDB-lite"/>
    </source>
</evidence>
<accession>A0A9J6GXX1</accession>
<name>A0A9J6GXX1_HAELO</name>
<evidence type="ECO:0000313" key="2">
    <source>
        <dbReference type="EMBL" id="KAH9379220.1"/>
    </source>
</evidence>